<keyword evidence="5" id="KW-1185">Reference proteome</keyword>
<gene>
    <name evidence="4" type="ORF">C8A04DRAFT_33300</name>
</gene>
<feature type="region of interest" description="Disordered" evidence="2">
    <location>
        <begin position="1"/>
        <end position="44"/>
    </location>
</feature>
<evidence type="ECO:0000313" key="5">
    <source>
        <dbReference type="Proteomes" id="UP001302676"/>
    </source>
</evidence>
<dbReference type="Proteomes" id="UP001302676">
    <property type="component" value="Unassembled WGS sequence"/>
</dbReference>
<reference evidence="4" key="1">
    <citation type="journal article" date="2023" name="Mol. Phylogenet. Evol.">
        <title>Genome-scale phylogeny and comparative genomics of the fungal order Sordariales.</title>
        <authorList>
            <person name="Hensen N."/>
            <person name="Bonometti L."/>
            <person name="Westerberg I."/>
            <person name="Brannstrom I.O."/>
            <person name="Guillou S."/>
            <person name="Cros-Aarteil S."/>
            <person name="Calhoun S."/>
            <person name="Haridas S."/>
            <person name="Kuo A."/>
            <person name="Mondo S."/>
            <person name="Pangilinan J."/>
            <person name="Riley R."/>
            <person name="LaButti K."/>
            <person name="Andreopoulos B."/>
            <person name="Lipzen A."/>
            <person name="Chen C."/>
            <person name="Yan M."/>
            <person name="Daum C."/>
            <person name="Ng V."/>
            <person name="Clum A."/>
            <person name="Steindorff A."/>
            <person name="Ohm R.A."/>
            <person name="Martin F."/>
            <person name="Silar P."/>
            <person name="Natvig D.O."/>
            <person name="Lalanne C."/>
            <person name="Gautier V."/>
            <person name="Ament-Velasquez S.L."/>
            <person name="Kruys A."/>
            <person name="Hutchinson M.I."/>
            <person name="Powell A.J."/>
            <person name="Barry K."/>
            <person name="Miller A.N."/>
            <person name="Grigoriev I.V."/>
            <person name="Debuchy R."/>
            <person name="Gladieux P."/>
            <person name="Hiltunen Thoren M."/>
            <person name="Johannesson H."/>
        </authorList>
    </citation>
    <scope>NUCLEOTIDE SEQUENCE</scope>
    <source>
        <strain evidence="4">CBS 141.50</strain>
    </source>
</reference>
<evidence type="ECO:0000313" key="4">
    <source>
        <dbReference type="EMBL" id="KAK4139229.1"/>
    </source>
</evidence>
<comment type="caution">
    <text evidence="4">The sequence shown here is derived from an EMBL/GenBank/DDBJ whole genome shotgun (WGS) entry which is preliminary data.</text>
</comment>
<feature type="transmembrane region" description="Helical" evidence="3">
    <location>
        <begin position="614"/>
        <end position="634"/>
    </location>
</feature>
<evidence type="ECO:0000256" key="2">
    <source>
        <dbReference type="SAM" id="MobiDB-lite"/>
    </source>
</evidence>
<feature type="repeat" description="ANK" evidence="1">
    <location>
        <begin position="246"/>
        <end position="278"/>
    </location>
</feature>
<dbReference type="GeneID" id="87819026"/>
<dbReference type="PROSITE" id="PS50088">
    <property type="entry name" value="ANK_REPEAT"/>
    <property type="match status" value="1"/>
</dbReference>
<feature type="compositionally biased region" description="Low complexity" evidence="2">
    <location>
        <begin position="23"/>
        <end position="37"/>
    </location>
</feature>
<sequence>MSSPPRSAVEESINSTATAPPYTASVTDSDNTTVTTVPQEGEPTPIVLDTLIETLEELAEAQRISRLPQTDTEQHDYNCRLLTDKHPDSPNTEALPAYNRYSSGYGPRPTPPEDRESILFQRIADIFAEHPSLKEFLGLPLTRCPPEYQAPPSYTTSLVPDTTQQKNNNTKNPEQHQETTTRFPTNPKIIKLHRLLITTFFHTLSPHTPSESTPLSHHILPIPDPHPLTTAYLTTNLLTPDTPSRTGLTPLLAAIAARRPHTVTLLLRAGADPNRFGTVQPTEPGYAAIPLGDKALHRLVKRGRRIRARERAGKPYVYQPTTVETLLGYFAVERTPLMVAAATGQLTLVRLLLTPTTANTTNTRREPARDELIASEDGQLALRLAREAGHREIVDLLPKRRGGEWKRWKTHHAVALERVTRASRKAGRVALWFAWDLPRFWVWTVPYHVVFRPVGKMGRWMWVHRREVAEWCLKQVKKSPRTVERVVGEVWKGVKALPGEVGAVMKKIPGLVKKVMKLAWKVISRIPAAMKVLVVWVWEGLKALGKATGEVFKRVVSVLHTLVWAVLGWLKGVTLKDVWNGVCDVVDAVVRRLPKAVFGVLRELGPAVGRMLEAMLGLLGDVIWFVVKLLWAVVKYVPKQMGKIVAAVWSSIAKGYHEIMVWIDPKH</sequence>
<dbReference type="PROSITE" id="PS50297">
    <property type="entry name" value="ANK_REP_REGION"/>
    <property type="match status" value="1"/>
</dbReference>
<accession>A0AAN6UUG2</accession>
<dbReference type="RefSeq" id="XP_062632600.1">
    <property type="nucleotide sequence ID" value="XM_062782413.1"/>
</dbReference>
<proteinExistence type="predicted"/>
<dbReference type="SMART" id="SM00248">
    <property type="entry name" value="ANK"/>
    <property type="match status" value="2"/>
</dbReference>
<keyword evidence="3" id="KW-0812">Transmembrane</keyword>
<evidence type="ECO:0008006" key="6">
    <source>
        <dbReference type="Google" id="ProtNLM"/>
    </source>
</evidence>
<dbReference type="PANTHER" id="PTHR24184">
    <property type="entry name" value="SI:CH211-189E2.2"/>
    <property type="match status" value="1"/>
</dbReference>
<dbReference type="InterPro" id="IPR002110">
    <property type="entry name" value="Ankyrin_rpt"/>
</dbReference>
<feature type="compositionally biased region" description="Low complexity" evidence="2">
    <location>
        <begin position="162"/>
        <end position="172"/>
    </location>
</feature>
<dbReference type="EMBL" id="MU853677">
    <property type="protein sequence ID" value="KAK4139229.1"/>
    <property type="molecule type" value="Genomic_DNA"/>
</dbReference>
<evidence type="ECO:0000256" key="1">
    <source>
        <dbReference type="PROSITE-ProRule" id="PRU00023"/>
    </source>
</evidence>
<reference evidence="4" key="2">
    <citation type="submission" date="2023-05" db="EMBL/GenBank/DDBJ databases">
        <authorList>
            <consortium name="Lawrence Berkeley National Laboratory"/>
            <person name="Steindorff A."/>
            <person name="Hensen N."/>
            <person name="Bonometti L."/>
            <person name="Westerberg I."/>
            <person name="Brannstrom I.O."/>
            <person name="Guillou S."/>
            <person name="Cros-Aarteil S."/>
            <person name="Calhoun S."/>
            <person name="Haridas S."/>
            <person name="Kuo A."/>
            <person name="Mondo S."/>
            <person name="Pangilinan J."/>
            <person name="Riley R."/>
            <person name="Labutti K."/>
            <person name="Andreopoulos B."/>
            <person name="Lipzen A."/>
            <person name="Chen C."/>
            <person name="Yanf M."/>
            <person name="Daum C."/>
            <person name="Ng V."/>
            <person name="Clum A."/>
            <person name="Ohm R."/>
            <person name="Martin F."/>
            <person name="Silar P."/>
            <person name="Natvig D."/>
            <person name="Lalanne C."/>
            <person name="Gautier V."/>
            <person name="Ament-Velasquez S.L."/>
            <person name="Kruys A."/>
            <person name="Hutchinson M.I."/>
            <person name="Powell A.J."/>
            <person name="Barry K."/>
            <person name="Miller A.N."/>
            <person name="Grigoriev I.V."/>
            <person name="Debuchy R."/>
            <person name="Gladieux P."/>
            <person name="Thoren M.H."/>
            <person name="Johannesson H."/>
        </authorList>
    </citation>
    <scope>NUCLEOTIDE SEQUENCE</scope>
    <source>
        <strain evidence="4">CBS 141.50</strain>
    </source>
</reference>
<protein>
    <recommendedName>
        <fullName evidence="6">Ankyrin</fullName>
    </recommendedName>
</protein>
<evidence type="ECO:0000256" key="3">
    <source>
        <dbReference type="SAM" id="Phobius"/>
    </source>
</evidence>
<dbReference type="Pfam" id="PF00023">
    <property type="entry name" value="Ank"/>
    <property type="match status" value="1"/>
</dbReference>
<dbReference type="SUPFAM" id="SSF48403">
    <property type="entry name" value="Ankyrin repeat"/>
    <property type="match status" value="1"/>
</dbReference>
<keyword evidence="3" id="KW-0472">Membrane</keyword>
<feature type="compositionally biased region" description="Polar residues" evidence="2">
    <location>
        <begin position="152"/>
        <end position="161"/>
    </location>
</feature>
<dbReference type="InterPro" id="IPR036770">
    <property type="entry name" value="Ankyrin_rpt-contain_sf"/>
</dbReference>
<keyword evidence="1" id="KW-0040">ANK repeat</keyword>
<dbReference type="PANTHER" id="PTHR24184:SF11">
    <property type="entry name" value="ANKYRIN REPEAT AND SOCS BOX CONTAINING 3"/>
    <property type="match status" value="1"/>
</dbReference>
<feature type="region of interest" description="Disordered" evidence="2">
    <location>
        <begin position="148"/>
        <end position="182"/>
    </location>
</feature>
<dbReference type="AlphaFoldDB" id="A0AAN6UUG2"/>
<keyword evidence="3" id="KW-1133">Transmembrane helix</keyword>
<dbReference type="Gene3D" id="1.25.40.20">
    <property type="entry name" value="Ankyrin repeat-containing domain"/>
    <property type="match status" value="2"/>
</dbReference>
<organism evidence="4 5">
    <name type="scientific">Dichotomopilus funicola</name>
    <dbReference type="NCBI Taxonomy" id="1934379"/>
    <lineage>
        <taxon>Eukaryota</taxon>
        <taxon>Fungi</taxon>
        <taxon>Dikarya</taxon>
        <taxon>Ascomycota</taxon>
        <taxon>Pezizomycotina</taxon>
        <taxon>Sordariomycetes</taxon>
        <taxon>Sordariomycetidae</taxon>
        <taxon>Sordariales</taxon>
        <taxon>Chaetomiaceae</taxon>
        <taxon>Dichotomopilus</taxon>
    </lineage>
</organism>
<name>A0AAN6UUG2_9PEZI</name>
<feature type="region of interest" description="Disordered" evidence="2">
    <location>
        <begin position="83"/>
        <end position="111"/>
    </location>
</feature>